<gene>
    <name evidence="7" type="ORF">F0919_13785</name>
</gene>
<accession>A0A5M6CJS3</accession>
<evidence type="ECO:0000256" key="5">
    <source>
        <dbReference type="SAM" id="SignalP"/>
    </source>
</evidence>
<dbReference type="Pfam" id="PF08534">
    <property type="entry name" value="Redoxin"/>
    <property type="match status" value="1"/>
</dbReference>
<evidence type="ECO:0000256" key="2">
    <source>
        <dbReference type="ARBA" id="ARBA00022748"/>
    </source>
</evidence>
<dbReference type="PROSITE" id="PS51352">
    <property type="entry name" value="THIOREDOXIN_2"/>
    <property type="match status" value="1"/>
</dbReference>
<evidence type="ECO:0000259" key="6">
    <source>
        <dbReference type="PROSITE" id="PS51352"/>
    </source>
</evidence>
<keyword evidence="8" id="KW-1185">Reference proteome</keyword>
<dbReference type="InterPro" id="IPR013766">
    <property type="entry name" value="Thioredoxin_domain"/>
</dbReference>
<comment type="caution">
    <text evidence="7">The sequence shown here is derived from an EMBL/GenBank/DDBJ whole genome shotgun (WGS) entry which is preliminary data.</text>
</comment>
<proteinExistence type="predicted"/>
<sequence>MTKSIAALLLCLITAGAAFCQKSITISGKITNPASDNIIAVNASNTRIVPENKQEKLILDSSGAFKITIPVTEQYNWLILVHNNIRLDFFAEEGSSLMLTADGAHFDTTAHFTGRGMEIPNYFAAAVKSRGGIMAYYGSLQQMGQREPSDYKQGIDSLKQKEQAIYDIAWMSKKNKFPKDFTDFWHSFLEYSVYDAMLNYPLTHQMILHQPTELQNIPKPLFDIIRQVPAKFDDKLLSIPFYQTYVQTFYGNKLSAEGFSNQVIRNPDGTEERSKALQQTDSVLKLVYKNMPSGTASFAAGRIIATESKTWPLQTFETYAAGFKTHFPKSGYNAELENVLKEIKKFYPGEPAADFSFKTLEGKEMKLSDLKGKVVYMDFWASWCGPCKGEMPFAKRVKEHFKDNENVVFLYVSIDEKEDAWKNGINNLNIAGMHTRTPGWGGEIARLYEVQSVPSYFLIDKNGKFVVNKTPRPSQTDEVIRLIEGLL</sequence>
<dbReference type="PANTHER" id="PTHR42852:SF6">
    <property type="entry name" value="THIOL:DISULFIDE INTERCHANGE PROTEIN DSBE"/>
    <property type="match status" value="1"/>
</dbReference>
<name>A0A5M6CJS3_9BACT</name>
<evidence type="ECO:0000313" key="8">
    <source>
        <dbReference type="Proteomes" id="UP000323632"/>
    </source>
</evidence>
<evidence type="ECO:0000313" key="7">
    <source>
        <dbReference type="EMBL" id="KAA5533605.1"/>
    </source>
</evidence>
<dbReference type="InterPro" id="IPR050553">
    <property type="entry name" value="Thioredoxin_ResA/DsbE_sf"/>
</dbReference>
<evidence type="ECO:0000256" key="1">
    <source>
        <dbReference type="ARBA" id="ARBA00004196"/>
    </source>
</evidence>
<dbReference type="Proteomes" id="UP000323632">
    <property type="component" value="Unassembled WGS sequence"/>
</dbReference>
<evidence type="ECO:0000256" key="4">
    <source>
        <dbReference type="ARBA" id="ARBA00023284"/>
    </source>
</evidence>
<feature type="chain" id="PRO_5024349993" evidence="5">
    <location>
        <begin position="21"/>
        <end position="487"/>
    </location>
</feature>
<dbReference type="GO" id="GO:0017004">
    <property type="term" value="P:cytochrome complex assembly"/>
    <property type="evidence" value="ECO:0007669"/>
    <property type="project" value="UniProtKB-KW"/>
</dbReference>
<dbReference type="CDD" id="cd02966">
    <property type="entry name" value="TlpA_like_family"/>
    <property type="match status" value="1"/>
</dbReference>
<protein>
    <submittedName>
        <fullName evidence="7">AhpC/TSA family protein</fullName>
    </submittedName>
</protein>
<keyword evidence="3" id="KW-1015">Disulfide bond</keyword>
<comment type="subcellular location">
    <subcellularLocation>
        <location evidence="1">Cell envelope</location>
    </subcellularLocation>
</comment>
<feature type="domain" description="Thioredoxin" evidence="6">
    <location>
        <begin position="346"/>
        <end position="487"/>
    </location>
</feature>
<dbReference type="AlphaFoldDB" id="A0A5M6CJS3"/>
<dbReference type="EMBL" id="VWSH01000003">
    <property type="protein sequence ID" value="KAA5533605.1"/>
    <property type="molecule type" value="Genomic_DNA"/>
</dbReference>
<dbReference type="GO" id="GO:0030313">
    <property type="term" value="C:cell envelope"/>
    <property type="evidence" value="ECO:0007669"/>
    <property type="project" value="UniProtKB-SubCell"/>
</dbReference>
<dbReference type="PANTHER" id="PTHR42852">
    <property type="entry name" value="THIOL:DISULFIDE INTERCHANGE PROTEIN DSBE"/>
    <property type="match status" value="1"/>
</dbReference>
<dbReference type="SUPFAM" id="SSF52833">
    <property type="entry name" value="Thioredoxin-like"/>
    <property type="match status" value="1"/>
</dbReference>
<dbReference type="RefSeq" id="WP_150033352.1">
    <property type="nucleotide sequence ID" value="NZ_VWSH01000003.1"/>
</dbReference>
<keyword evidence="4" id="KW-0676">Redox-active center</keyword>
<keyword evidence="2" id="KW-0201">Cytochrome c-type biogenesis</keyword>
<dbReference type="Gene3D" id="3.40.30.10">
    <property type="entry name" value="Glutaredoxin"/>
    <property type="match status" value="1"/>
</dbReference>
<organism evidence="7 8">
    <name type="scientific">Taibaiella lutea</name>
    <dbReference type="NCBI Taxonomy" id="2608001"/>
    <lineage>
        <taxon>Bacteria</taxon>
        <taxon>Pseudomonadati</taxon>
        <taxon>Bacteroidota</taxon>
        <taxon>Chitinophagia</taxon>
        <taxon>Chitinophagales</taxon>
        <taxon>Chitinophagaceae</taxon>
        <taxon>Taibaiella</taxon>
    </lineage>
</organism>
<reference evidence="7 8" key="1">
    <citation type="submission" date="2019-09" db="EMBL/GenBank/DDBJ databases">
        <title>Genome sequence and assembly of Taibaiella sp.</title>
        <authorList>
            <person name="Chhetri G."/>
        </authorList>
    </citation>
    <scope>NUCLEOTIDE SEQUENCE [LARGE SCALE GENOMIC DNA]</scope>
    <source>
        <strain evidence="7 8">KVB11</strain>
    </source>
</reference>
<dbReference type="InterPro" id="IPR013740">
    <property type="entry name" value="Redoxin"/>
</dbReference>
<dbReference type="InterPro" id="IPR036249">
    <property type="entry name" value="Thioredoxin-like_sf"/>
</dbReference>
<keyword evidence="5" id="KW-0732">Signal</keyword>
<evidence type="ECO:0000256" key="3">
    <source>
        <dbReference type="ARBA" id="ARBA00023157"/>
    </source>
</evidence>
<feature type="signal peptide" evidence="5">
    <location>
        <begin position="1"/>
        <end position="20"/>
    </location>
</feature>